<organism evidence="8 9">
    <name type="scientific">Kiloniella laminariae</name>
    <dbReference type="NCBI Taxonomy" id="454162"/>
    <lineage>
        <taxon>Bacteria</taxon>
        <taxon>Pseudomonadati</taxon>
        <taxon>Pseudomonadota</taxon>
        <taxon>Alphaproteobacteria</taxon>
        <taxon>Rhodospirillales</taxon>
        <taxon>Kiloniellaceae</taxon>
        <taxon>Kiloniella</taxon>
    </lineage>
</organism>
<evidence type="ECO:0000313" key="8">
    <source>
        <dbReference type="EMBL" id="MCZ4282291.1"/>
    </source>
</evidence>
<evidence type="ECO:0000256" key="7">
    <source>
        <dbReference type="SAM" id="Phobius"/>
    </source>
</evidence>
<reference evidence="8" key="1">
    <citation type="submission" date="2022-12" db="EMBL/GenBank/DDBJ databases">
        <title>Bacterial isolates from different developmental stages of Nematostella vectensis.</title>
        <authorList>
            <person name="Fraune S."/>
        </authorList>
    </citation>
    <scope>NUCLEOTIDE SEQUENCE</scope>
    <source>
        <strain evidence="8">G21630-S1</strain>
    </source>
</reference>
<dbReference type="Pfam" id="PF07681">
    <property type="entry name" value="DoxX"/>
    <property type="match status" value="1"/>
</dbReference>
<evidence type="ECO:0000256" key="5">
    <source>
        <dbReference type="ARBA" id="ARBA00022989"/>
    </source>
</evidence>
<protein>
    <submittedName>
        <fullName evidence="8">DoxX family protein</fullName>
    </submittedName>
</protein>
<keyword evidence="3" id="KW-1003">Cell membrane</keyword>
<evidence type="ECO:0000256" key="2">
    <source>
        <dbReference type="ARBA" id="ARBA00006679"/>
    </source>
</evidence>
<dbReference type="InterPro" id="IPR032808">
    <property type="entry name" value="DoxX"/>
</dbReference>
<dbReference type="RefSeq" id="WP_269424441.1">
    <property type="nucleotide sequence ID" value="NZ_JAPWGY010000006.1"/>
</dbReference>
<gene>
    <name evidence="8" type="ORF">O4H49_16005</name>
</gene>
<dbReference type="PANTHER" id="PTHR33452:SF1">
    <property type="entry name" value="INNER MEMBRANE PROTEIN YPHA-RELATED"/>
    <property type="match status" value="1"/>
</dbReference>
<sequence length="134" mass="14324">MLSIFNNPAFGLLLLRLTLGGLMIFHGFAKVGNPGSLDFIGGKLLEIGLPGFIAYGVFLGEVLGPILIIFGVFSRLGALLVAGNMIFALILVHSDQFANFTKSGGWELELQGFFLMTAVVLLFTGSGRYAIKPD</sequence>
<accession>A0ABT4LMJ5</accession>
<evidence type="ECO:0000256" key="6">
    <source>
        <dbReference type="ARBA" id="ARBA00023136"/>
    </source>
</evidence>
<name>A0ABT4LMJ5_9PROT</name>
<evidence type="ECO:0000256" key="3">
    <source>
        <dbReference type="ARBA" id="ARBA00022475"/>
    </source>
</evidence>
<keyword evidence="5 7" id="KW-1133">Transmembrane helix</keyword>
<feature type="transmembrane region" description="Helical" evidence="7">
    <location>
        <begin position="76"/>
        <end position="93"/>
    </location>
</feature>
<dbReference type="PANTHER" id="PTHR33452">
    <property type="entry name" value="OXIDOREDUCTASE CATD-RELATED"/>
    <property type="match status" value="1"/>
</dbReference>
<comment type="similarity">
    <text evidence="2">Belongs to the DoxX family.</text>
</comment>
<evidence type="ECO:0000256" key="1">
    <source>
        <dbReference type="ARBA" id="ARBA00004651"/>
    </source>
</evidence>
<dbReference type="Proteomes" id="UP001069802">
    <property type="component" value="Unassembled WGS sequence"/>
</dbReference>
<evidence type="ECO:0000256" key="4">
    <source>
        <dbReference type="ARBA" id="ARBA00022692"/>
    </source>
</evidence>
<feature type="transmembrane region" description="Helical" evidence="7">
    <location>
        <begin position="12"/>
        <end position="29"/>
    </location>
</feature>
<dbReference type="InterPro" id="IPR051907">
    <property type="entry name" value="DoxX-like_oxidoreductase"/>
</dbReference>
<evidence type="ECO:0000313" key="9">
    <source>
        <dbReference type="Proteomes" id="UP001069802"/>
    </source>
</evidence>
<proteinExistence type="inferred from homology"/>
<dbReference type="EMBL" id="JAPWGY010000006">
    <property type="protein sequence ID" value="MCZ4282291.1"/>
    <property type="molecule type" value="Genomic_DNA"/>
</dbReference>
<keyword evidence="9" id="KW-1185">Reference proteome</keyword>
<feature type="transmembrane region" description="Helical" evidence="7">
    <location>
        <begin position="49"/>
        <end position="69"/>
    </location>
</feature>
<keyword evidence="4 7" id="KW-0812">Transmembrane</keyword>
<keyword evidence="6 7" id="KW-0472">Membrane</keyword>
<comment type="subcellular location">
    <subcellularLocation>
        <location evidence="1">Cell membrane</location>
        <topology evidence="1">Multi-pass membrane protein</topology>
    </subcellularLocation>
</comment>
<comment type="caution">
    <text evidence="8">The sequence shown here is derived from an EMBL/GenBank/DDBJ whole genome shotgun (WGS) entry which is preliminary data.</text>
</comment>
<feature type="transmembrane region" description="Helical" evidence="7">
    <location>
        <begin position="113"/>
        <end position="131"/>
    </location>
</feature>